<organism evidence="7 8">
    <name type="scientific">Pontibacillus marinus BH030004 = DSM 16465</name>
    <dbReference type="NCBI Taxonomy" id="1385511"/>
    <lineage>
        <taxon>Bacteria</taxon>
        <taxon>Bacillati</taxon>
        <taxon>Bacillota</taxon>
        <taxon>Bacilli</taxon>
        <taxon>Bacillales</taxon>
        <taxon>Bacillaceae</taxon>
        <taxon>Pontibacillus</taxon>
    </lineage>
</organism>
<proteinExistence type="predicted"/>
<comment type="caution">
    <text evidence="7">The sequence shown here is derived from an EMBL/GenBank/DDBJ whole genome shotgun (WGS) entry which is preliminary data.</text>
</comment>
<protein>
    <recommendedName>
        <fullName evidence="1">Catabolite control protein A</fullName>
    </recommendedName>
</protein>
<evidence type="ECO:0000259" key="6">
    <source>
        <dbReference type="PROSITE" id="PS50932"/>
    </source>
</evidence>
<dbReference type="SUPFAM" id="SSF47413">
    <property type="entry name" value="lambda repressor-like DNA-binding domains"/>
    <property type="match status" value="1"/>
</dbReference>
<evidence type="ECO:0000256" key="1">
    <source>
        <dbReference type="ARBA" id="ARBA00019435"/>
    </source>
</evidence>
<dbReference type="InterPro" id="IPR028082">
    <property type="entry name" value="Peripla_BP_I"/>
</dbReference>
<dbReference type="eggNOG" id="COG1609">
    <property type="taxonomic scope" value="Bacteria"/>
</dbReference>
<evidence type="ECO:0000256" key="3">
    <source>
        <dbReference type="ARBA" id="ARBA00023015"/>
    </source>
</evidence>
<evidence type="ECO:0000256" key="5">
    <source>
        <dbReference type="ARBA" id="ARBA00023163"/>
    </source>
</evidence>
<accession>A0A0A5G5B4</accession>
<dbReference type="Pfam" id="PF13377">
    <property type="entry name" value="Peripla_BP_3"/>
    <property type="match status" value="1"/>
</dbReference>
<dbReference type="InterPro" id="IPR000843">
    <property type="entry name" value="HTH_LacI"/>
</dbReference>
<dbReference type="CDD" id="cd01392">
    <property type="entry name" value="HTH_LacI"/>
    <property type="match status" value="1"/>
</dbReference>
<keyword evidence="3" id="KW-0805">Transcription regulation</keyword>
<dbReference type="Gene3D" id="3.40.50.2300">
    <property type="match status" value="2"/>
</dbReference>
<evidence type="ECO:0000256" key="4">
    <source>
        <dbReference type="ARBA" id="ARBA00023125"/>
    </source>
</evidence>
<dbReference type="Gene3D" id="1.10.260.40">
    <property type="entry name" value="lambda repressor-like DNA-binding domains"/>
    <property type="match status" value="1"/>
</dbReference>
<keyword evidence="5" id="KW-0804">Transcription</keyword>
<dbReference type="PROSITE" id="PS50932">
    <property type="entry name" value="HTH_LACI_2"/>
    <property type="match status" value="1"/>
</dbReference>
<dbReference type="Pfam" id="PF00356">
    <property type="entry name" value="LacI"/>
    <property type="match status" value="1"/>
</dbReference>
<dbReference type="InterPro" id="IPR046335">
    <property type="entry name" value="LacI/GalR-like_sensor"/>
</dbReference>
<keyword evidence="8" id="KW-1185">Reference proteome</keyword>
<dbReference type="SMART" id="SM00354">
    <property type="entry name" value="HTH_LACI"/>
    <property type="match status" value="1"/>
</dbReference>
<dbReference type="Proteomes" id="UP000030403">
    <property type="component" value="Unassembled WGS sequence"/>
</dbReference>
<evidence type="ECO:0000313" key="7">
    <source>
        <dbReference type="EMBL" id="KGX88321.1"/>
    </source>
</evidence>
<name>A0A0A5G5B4_9BACI</name>
<dbReference type="RefSeq" id="WP_027446632.1">
    <property type="nucleotide sequence ID" value="NZ_AULJ01000038.1"/>
</dbReference>
<dbReference type="STRING" id="1385511.GCA_000425225_02988"/>
<dbReference type="PRINTS" id="PR00036">
    <property type="entry name" value="HTHLACI"/>
</dbReference>
<keyword evidence="2" id="KW-0678">Repressor</keyword>
<dbReference type="PANTHER" id="PTHR30146">
    <property type="entry name" value="LACI-RELATED TRANSCRIPTIONAL REPRESSOR"/>
    <property type="match status" value="1"/>
</dbReference>
<dbReference type="CDD" id="cd06291">
    <property type="entry name" value="PBP1_Qymf-like"/>
    <property type="match status" value="1"/>
</dbReference>
<dbReference type="InterPro" id="IPR010982">
    <property type="entry name" value="Lambda_DNA-bd_dom_sf"/>
</dbReference>
<dbReference type="SUPFAM" id="SSF53822">
    <property type="entry name" value="Periplasmic binding protein-like I"/>
    <property type="match status" value="1"/>
</dbReference>
<dbReference type="FunFam" id="1.10.260.40:FF:000002">
    <property type="entry name" value="HTH-type transcriptional repressor PurR"/>
    <property type="match status" value="1"/>
</dbReference>
<feature type="domain" description="HTH lacI-type" evidence="6">
    <location>
        <begin position="2"/>
        <end position="56"/>
    </location>
</feature>
<dbReference type="GO" id="GO:0000976">
    <property type="term" value="F:transcription cis-regulatory region binding"/>
    <property type="evidence" value="ECO:0007669"/>
    <property type="project" value="TreeGrafter"/>
</dbReference>
<evidence type="ECO:0000256" key="2">
    <source>
        <dbReference type="ARBA" id="ARBA00022491"/>
    </source>
</evidence>
<keyword evidence="4" id="KW-0238">DNA-binding</keyword>
<dbReference type="OrthoDB" id="9796186at2"/>
<dbReference type="EMBL" id="AVPF01000020">
    <property type="protein sequence ID" value="KGX88321.1"/>
    <property type="molecule type" value="Genomic_DNA"/>
</dbReference>
<evidence type="ECO:0000313" key="8">
    <source>
        <dbReference type="Proteomes" id="UP000030403"/>
    </source>
</evidence>
<dbReference type="PROSITE" id="PS00356">
    <property type="entry name" value="HTH_LACI_1"/>
    <property type="match status" value="1"/>
</dbReference>
<dbReference type="GO" id="GO:0003700">
    <property type="term" value="F:DNA-binding transcription factor activity"/>
    <property type="evidence" value="ECO:0007669"/>
    <property type="project" value="TreeGrafter"/>
</dbReference>
<gene>
    <name evidence="7" type="ORF">N783_08715</name>
</gene>
<dbReference type="AlphaFoldDB" id="A0A0A5G5B4"/>
<reference evidence="7 8" key="1">
    <citation type="submission" date="2013-08" db="EMBL/GenBank/DDBJ databases">
        <authorList>
            <person name="Huang J."/>
            <person name="Wang G."/>
        </authorList>
    </citation>
    <scope>NUCLEOTIDE SEQUENCE [LARGE SCALE GENOMIC DNA]</scope>
    <source>
        <strain evidence="7 8">BH030004</strain>
    </source>
</reference>
<sequence length="329" mass="36651">MATIKDVAKLAEVSTATVSRVLNENGYVHEETKNRVAKAIKQLNYKPNDVARSLFKGRSKMIALFIPDIMNPFFPELARAVEDMTKNHDFTFILCNTDDDIEKETAYIDALQQKSVDGLIIVSSTLTPEQLHHIQIPVVALDRKLNNGIASVTVNNREGSRQAVQYLKSLGCKKIAHVAGPEHVDNANERRRGYLDEVQNEDWFRLSLVEHGEYHYDAAKQATINLLKRHPDIDGLFVGNDLMAVGALKAAESLGINVPSDLSMIAFDGITLGETTSPSLTTMAQPIYQIGAKAAEMLIKQIEEEDTLTQSEEFSVQLIKRESTRRDEA</sequence>
<dbReference type="PANTHER" id="PTHR30146:SF95">
    <property type="entry name" value="RIBOSE OPERON REPRESSOR"/>
    <property type="match status" value="1"/>
</dbReference>